<dbReference type="SUPFAM" id="SSF56112">
    <property type="entry name" value="Protein kinase-like (PK-like)"/>
    <property type="match status" value="1"/>
</dbReference>
<evidence type="ECO:0000256" key="2">
    <source>
        <dbReference type="ARBA" id="ARBA00022679"/>
    </source>
</evidence>
<dbReference type="Gene3D" id="3.20.200.10">
    <property type="entry name" value="MHCK/EF2 kinase"/>
    <property type="match status" value="1"/>
</dbReference>
<evidence type="ECO:0000256" key="3">
    <source>
        <dbReference type="ARBA" id="ARBA00022777"/>
    </source>
</evidence>
<sequence length="74" mass="8201">MVYLSDLQGTVNLLTNPQIMTTPWQMEDLFGEGNVAAAFEAFPREHVCNKFCTWFQVPKLDGNLSAPEGVLGVL</sequence>
<keyword evidence="6" id="KW-1185">Reference proteome</keyword>
<evidence type="ECO:0000313" key="5">
    <source>
        <dbReference type="EMBL" id="KAJ7199949.1"/>
    </source>
</evidence>
<dbReference type="Pfam" id="PF02816">
    <property type="entry name" value="Alpha_kinase"/>
    <property type="match status" value="1"/>
</dbReference>
<comment type="caution">
    <text evidence="5">The sequence shown here is derived from an EMBL/GenBank/DDBJ whole genome shotgun (WGS) entry which is preliminary data.</text>
</comment>
<organism evidence="5 6">
    <name type="scientific">Mycena pura</name>
    <dbReference type="NCBI Taxonomy" id="153505"/>
    <lineage>
        <taxon>Eukaryota</taxon>
        <taxon>Fungi</taxon>
        <taxon>Dikarya</taxon>
        <taxon>Basidiomycota</taxon>
        <taxon>Agaricomycotina</taxon>
        <taxon>Agaricomycetes</taxon>
        <taxon>Agaricomycetidae</taxon>
        <taxon>Agaricales</taxon>
        <taxon>Marasmiineae</taxon>
        <taxon>Mycenaceae</taxon>
        <taxon>Mycena</taxon>
    </lineage>
</organism>
<keyword evidence="3" id="KW-0418">Kinase</keyword>
<dbReference type="Proteomes" id="UP001219525">
    <property type="component" value="Unassembled WGS sequence"/>
</dbReference>
<feature type="domain" description="Alpha-type protein kinase" evidence="4">
    <location>
        <begin position="1"/>
        <end position="60"/>
    </location>
</feature>
<protein>
    <recommendedName>
        <fullName evidence="4">Alpha-type protein kinase domain-containing protein</fullName>
    </recommendedName>
</protein>
<reference evidence="5" key="1">
    <citation type="submission" date="2023-03" db="EMBL/GenBank/DDBJ databases">
        <title>Massive genome expansion in bonnet fungi (Mycena s.s.) driven by repeated elements and novel gene families across ecological guilds.</title>
        <authorList>
            <consortium name="Lawrence Berkeley National Laboratory"/>
            <person name="Harder C.B."/>
            <person name="Miyauchi S."/>
            <person name="Viragh M."/>
            <person name="Kuo A."/>
            <person name="Thoen E."/>
            <person name="Andreopoulos B."/>
            <person name="Lu D."/>
            <person name="Skrede I."/>
            <person name="Drula E."/>
            <person name="Henrissat B."/>
            <person name="Morin E."/>
            <person name="Kohler A."/>
            <person name="Barry K."/>
            <person name="LaButti K."/>
            <person name="Morin E."/>
            <person name="Salamov A."/>
            <person name="Lipzen A."/>
            <person name="Mereny Z."/>
            <person name="Hegedus B."/>
            <person name="Baldrian P."/>
            <person name="Stursova M."/>
            <person name="Weitz H."/>
            <person name="Taylor A."/>
            <person name="Grigoriev I.V."/>
            <person name="Nagy L.G."/>
            <person name="Martin F."/>
            <person name="Kauserud H."/>
        </authorList>
    </citation>
    <scope>NUCLEOTIDE SEQUENCE</scope>
    <source>
        <strain evidence="5">9144</strain>
    </source>
</reference>
<evidence type="ECO:0000256" key="1">
    <source>
        <dbReference type="ARBA" id="ARBA00022527"/>
    </source>
</evidence>
<dbReference type="InterPro" id="IPR004166">
    <property type="entry name" value="a-kinase_dom"/>
</dbReference>
<dbReference type="AlphaFoldDB" id="A0AAD6V116"/>
<dbReference type="PROSITE" id="PS51158">
    <property type="entry name" value="ALPHA_KINASE"/>
    <property type="match status" value="1"/>
</dbReference>
<evidence type="ECO:0000313" key="6">
    <source>
        <dbReference type="Proteomes" id="UP001219525"/>
    </source>
</evidence>
<dbReference type="InterPro" id="IPR011009">
    <property type="entry name" value="Kinase-like_dom_sf"/>
</dbReference>
<keyword evidence="2" id="KW-0808">Transferase</keyword>
<gene>
    <name evidence="5" type="ORF">GGX14DRAFT_467093</name>
</gene>
<dbReference type="GO" id="GO:0004674">
    <property type="term" value="F:protein serine/threonine kinase activity"/>
    <property type="evidence" value="ECO:0007669"/>
    <property type="project" value="UniProtKB-KW"/>
</dbReference>
<keyword evidence="1" id="KW-0723">Serine/threonine-protein kinase</keyword>
<accession>A0AAD6V116</accession>
<evidence type="ECO:0000259" key="4">
    <source>
        <dbReference type="PROSITE" id="PS51158"/>
    </source>
</evidence>
<dbReference type="GO" id="GO:0005524">
    <property type="term" value="F:ATP binding"/>
    <property type="evidence" value="ECO:0007669"/>
    <property type="project" value="InterPro"/>
</dbReference>
<dbReference type="EMBL" id="JARJCW010000065">
    <property type="protein sequence ID" value="KAJ7199949.1"/>
    <property type="molecule type" value="Genomic_DNA"/>
</dbReference>
<proteinExistence type="predicted"/>
<name>A0AAD6V116_9AGAR</name>